<keyword evidence="2" id="KW-0328">Glycosyltransferase</keyword>
<dbReference type="Gene3D" id="3.90.550.10">
    <property type="entry name" value="Spore Coat Polysaccharide Biosynthesis Protein SpsA, Chain A"/>
    <property type="match status" value="1"/>
</dbReference>
<dbReference type="InterPro" id="IPR006446">
    <property type="entry name" value="RhaTrfase"/>
</dbReference>
<dbReference type="GO" id="GO:0016757">
    <property type="term" value="F:glycosyltransferase activity"/>
    <property type="evidence" value="ECO:0007669"/>
    <property type="project" value="UniProtKB-KW"/>
</dbReference>
<dbReference type="AlphaFoldDB" id="A0AAQ1GNX9"/>
<dbReference type="NCBIfam" id="TIGR01556">
    <property type="entry name" value="rhamnosyltran"/>
    <property type="match status" value="1"/>
</dbReference>
<organism evidence="4 5">
    <name type="scientific">Paraburkholderia tropica</name>
    <dbReference type="NCBI Taxonomy" id="92647"/>
    <lineage>
        <taxon>Bacteria</taxon>
        <taxon>Pseudomonadati</taxon>
        <taxon>Pseudomonadota</taxon>
        <taxon>Betaproteobacteria</taxon>
        <taxon>Burkholderiales</taxon>
        <taxon>Burkholderiaceae</taxon>
        <taxon>Paraburkholderia</taxon>
    </lineage>
</organism>
<dbReference type="RefSeq" id="WP_074987410.1">
    <property type="nucleotide sequence ID" value="NZ_CADFGN010000012.1"/>
</dbReference>
<protein>
    <submittedName>
        <fullName evidence="4">Rhamnosyltransferase</fullName>
    </submittedName>
</protein>
<evidence type="ECO:0000313" key="5">
    <source>
        <dbReference type="Proteomes" id="UP000183529"/>
    </source>
</evidence>
<dbReference type="PANTHER" id="PTHR43179:SF12">
    <property type="entry name" value="GALACTOFURANOSYLTRANSFERASE GLFT2"/>
    <property type="match status" value="1"/>
</dbReference>
<proteinExistence type="inferred from homology"/>
<gene>
    <name evidence="4" type="ORF">SAMN05216550_12960</name>
</gene>
<evidence type="ECO:0000256" key="2">
    <source>
        <dbReference type="ARBA" id="ARBA00022676"/>
    </source>
</evidence>
<accession>A0AAQ1GNX9</accession>
<keyword evidence="3" id="KW-0808">Transferase</keyword>
<comment type="similarity">
    <text evidence="1">Belongs to the glycosyltransferase 2 family.</text>
</comment>
<evidence type="ECO:0000313" key="4">
    <source>
        <dbReference type="EMBL" id="SEK14580.1"/>
    </source>
</evidence>
<dbReference type="Pfam" id="PF13641">
    <property type="entry name" value="Glyco_tranf_2_3"/>
    <property type="match status" value="1"/>
</dbReference>
<evidence type="ECO:0000256" key="3">
    <source>
        <dbReference type="ARBA" id="ARBA00022679"/>
    </source>
</evidence>
<sequence>MRSGALVILYHPSGEQLARLAALRDACDALVVVDNTPYKDAANNAARDAAQRDGYTLIQNGNRGGIAGAYNVGLAHLFSLEDKLDAVALFDQDSVVPDAYFPAMHAFAKHQIGRPFIAGPRIFDENDGRFLPALATNGIGVRRIELDIGETADLQPVRCAFLISSGSLVSREAYTALGRFDEALFIDHVDTEYCFRALAHNVPLYLVPALVLRHRIGNKARRRIGPLNIPTMNHPWMRGYYSARNAMEIALQYGPRFPVAWVPNLLTLGQIVQVLLGEQDKRAKLKAILYGLIDGLAGKLGPLDISHPRWTARPTVQERRG</sequence>
<dbReference type="SUPFAM" id="SSF53448">
    <property type="entry name" value="Nucleotide-diphospho-sugar transferases"/>
    <property type="match status" value="1"/>
</dbReference>
<dbReference type="Proteomes" id="UP000183529">
    <property type="component" value="Unassembled WGS sequence"/>
</dbReference>
<reference evidence="4 5" key="1">
    <citation type="submission" date="2016-10" db="EMBL/GenBank/DDBJ databases">
        <authorList>
            <person name="Varghese N."/>
            <person name="Submissions S."/>
        </authorList>
    </citation>
    <scope>NUCLEOTIDE SEQUENCE [LARGE SCALE GENOMIC DNA]</scope>
    <source>
        <strain evidence="4 5">LMG 22274</strain>
    </source>
</reference>
<dbReference type="EMBL" id="FNZM01000029">
    <property type="protein sequence ID" value="SEK14580.1"/>
    <property type="molecule type" value="Genomic_DNA"/>
</dbReference>
<evidence type="ECO:0000256" key="1">
    <source>
        <dbReference type="ARBA" id="ARBA00006739"/>
    </source>
</evidence>
<comment type="caution">
    <text evidence="4">The sequence shown here is derived from an EMBL/GenBank/DDBJ whole genome shotgun (WGS) entry which is preliminary data.</text>
</comment>
<dbReference type="PANTHER" id="PTHR43179">
    <property type="entry name" value="RHAMNOSYLTRANSFERASE WBBL"/>
    <property type="match status" value="1"/>
</dbReference>
<dbReference type="InterPro" id="IPR029044">
    <property type="entry name" value="Nucleotide-diphossugar_trans"/>
</dbReference>
<dbReference type="CDD" id="cd02526">
    <property type="entry name" value="GT2_RfbF_like"/>
    <property type="match status" value="1"/>
</dbReference>
<name>A0AAQ1GNX9_9BURK</name>